<dbReference type="PANTHER" id="PTHR42057">
    <property type="entry name" value="F-BOX DOMAIN PROTEIN (AFU_ORTHOLOGUE AFUA_4G00200)"/>
    <property type="match status" value="1"/>
</dbReference>
<proteinExistence type="predicted"/>
<evidence type="ECO:0000259" key="1">
    <source>
        <dbReference type="Pfam" id="PF12937"/>
    </source>
</evidence>
<feature type="domain" description="F-box" evidence="1">
    <location>
        <begin position="3"/>
        <end position="58"/>
    </location>
</feature>
<dbReference type="AlphaFoldDB" id="A0AAN7BR88"/>
<sequence>MHINSMPTEMLSLILSKLPDVLDHWDEPPIDQLRNARLVCRRWNTLCLPILFRTITLRHSEEDWESDDDEEYDKKPLDPTKFSQWHAAVDSEVIKQQARVAKINSGPHEDLYQRNWLLRERWEADEWKEFSHAISRLADLPNINEVFVCFTDHVWGEKSTKIDWGGEEFERPLERLNTLRHVFKAMEQHKARHGTTIRTLSIQHLANHIIPEEVITSDTFQSFVKDITVLNLRVSEEYNGDGPDHDLELIERRTFEPWLQDRFLPLFADQLTSLHLSFDDCWGTAPGTFDGGDLFFPNLRKLHLFQFTISHDDHFDWVLRQPWIEKLYLDRCYIVEGFRFYRDEMERWGVKTHDWVLNPEEKRADIWDSHYHYNGTWEIFLGRIRESMSRLIDIRMTHRVGREVFVFSDPEPLMEAKGGPALRYCRFDTGILPSRFIRPNAERMLRVKEGDLRAWKELVEVVEGRRARMP</sequence>
<gene>
    <name evidence="2" type="ORF">QBC38DRAFT_476136</name>
</gene>
<dbReference type="Proteomes" id="UP001301958">
    <property type="component" value="Unassembled WGS sequence"/>
</dbReference>
<reference evidence="2" key="2">
    <citation type="submission" date="2023-05" db="EMBL/GenBank/DDBJ databases">
        <authorList>
            <consortium name="Lawrence Berkeley National Laboratory"/>
            <person name="Steindorff A."/>
            <person name="Hensen N."/>
            <person name="Bonometti L."/>
            <person name="Westerberg I."/>
            <person name="Brannstrom I.O."/>
            <person name="Guillou S."/>
            <person name="Cros-Aarteil S."/>
            <person name="Calhoun S."/>
            <person name="Haridas S."/>
            <person name="Kuo A."/>
            <person name="Mondo S."/>
            <person name="Pangilinan J."/>
            <person name="Riley R."/>
            <person name="Labutti K."/>
            <person name="Andreopoulos B."/>
            <person name="Lipzen A."/>
            <person name="Chen C."/>
            <person name="Yanf M."/>
            <person name="Daum C."/>
            <person name="Ng V."/>
            <person name="Clum A."/>
            <person name="Ohm R."/>
            <person name="Martin F."/>
            <person name="Silar P."/>
            <person name="Natvig D."/>
            <person name="Lalanne C."/>
            <person name="Gautier V."/>
            <person name="Ament-Velasquez S.L."/>
            <person name="Kruys A."/>
            <person name="Hutchinson M.I."/>
            <person name="Powell A.J."/>
            <person name="Barry K."/>
            <person name="Miller A.N."/>
            <person name="Grigoriev I.V."/>
            <person name="Debuchy R."/>
            <person name="Gladieux P."/>
            <person name="Thoren M.H."/>
            <person name="Johannesson H."/>
        </authorList>
    </citation>
    <scope>NUCLEOTIDE SEQUENCE</scope>
    <source>
        <strain evidence="2">CBS 990.96</strain>
    </source>
</reference>
<evidence type="ECO:0000313" key="2">
    <source>
        <dbReference type="EMBL" id="KAK4228088.1"/>
    </source>
</evidence>
<reference evidence="2" key="1">
    <citation type="journal article" date="2023" name="Mol. Phylogenet. Evol.">
        <title>Genome-scale phylogeny and comparative genomics of the fungal order Sordariales.</title>
        <authorList>
            <person name="Hensen N."/>
            <person name="Bonometti L."/>
            <person name="Westerberg I."/>
            <person name="Brannstrom I.O."/>
            <person name="Guillou S."/>
            <person name="Cros-Aarteil S."/>
            <person name="Calhoun S."/>
            <person name="Haridas S."/>
            <person name="Kuo A."/>
            <person name="Mondo S."/>
            <person name="Pangilinan J."/>
            <person name="Riley R."/>
            <person name="LaButti K."/>
            <person name="Andreopoulos B."/>
            <person name="Lipzen A."/>
            <person name="Chen C."/>
            <person name="Yan M."/>
            <person name="Daum C."/>
            <person name="Ng V."/>
            <person name="Clum A."/>
            <person name="Steindorff A."/>
            <person name="Ohm R.A."/>
            <person name="Martin F."/>
            <person name="Silar P."/>
            <person name="Natvig D.O."/>
            <person name="Lalanne C."/>
            <person name="Gautier V."/>
            <person name="Ament-Velasquez S.L."/>
            <person name="Kruys A."/>
            <person name="Hutchinson M.I."/>
            <person name="Powell A.J."/>
            <person name="Barry K."/>
            <person name="Miller A.N."/>
            <person name="Grigoriev I.V."/>
            <person name="Debuchy R."/>
            <person name="Gladieux P."/>
            <person name="Hiltunen Thoren M."/>
            <person name="Johannesson H."/>
        </authorList>
    </citation>
    <scope>NUCLEOTIDE SEQUENCE</scope>
    <source>
        <strain evidence="2">CBS 990.96</strain>
    </source>
</reference>
<dbReference type="Gene3D" id="1.20.1280.50">
    <property type="match status" value="1"/>
</dbReference>
<protein>
    <recommendedName>
        <fullName evidence="1">F-box domain-containing protein</fullName>
    </recommendedName>
</protein>
<organism evidence="2 3">
    <name type="scientific">Podospora fimiseda</name>
    <dbReference type="NCBI Taxonomy" id="252190"/>
    <lineage>
        <taxon>Eukaryota</taxon>
        <taxon>Fungi</taxon>
        <taxon>Dikarya</taxon>
        <taxon>Ascomycota</taxon>
        <taxon>Pezizomycotina</taxon>
        <taxon>Sordariomycetes</taxon>
        <taxon>Sordariomycetidae</taxon>
        <taxon>Sordariales</taxon>
        <taxon>Podosporaceae</taxon>
        <taxon>Podospora</taxon>
    </lineage>
</organism>
<dbReference type="Pfam" id="PF12937">
    <property type="entry name" value="F-box-like"/>
    <property type="match status" value="1"/>
</dbReference>
<accession>A0AAN7BR88</accession>
<comment type="caution">
    <text evidence="2">The sequence shown here is derived from an EMBL/GenBank/DDBJ whole genome shotgun (WGS) entry which is preliminary data.</text>
</comment>
<evidence type="ECO:0000313" key="3">
    <source>
        <dbReference type="Proteomes" id="UP001301958"/>
    </source>
</evidence>
<name>A0AAN7BR88_9PEZI</name>
<keyword evidence="3" id="KW-1185">Reference proteome</keyword>
<dbReference type="InterPro" id="IPR001810">
    <property type="entry name" value="F-box_dom"/>
</dbReference>
<dbReference type="EMBL" id="MU865323">
    <property type="protein sequence ID" value="KAK4228088.1"/>
    <property type="molecule type" value="Genomic_DNA"/>
</dbReference>
<dbReference type="PANTHER" id="PTHR42057:SF2">
    <property type="entry name" value="F-BOX DOMAIN PROTEIN (AFU_ORTHOLOGUE AFUA_4G00200)-RELATED"/>
    <property type="match status" value="1"/>
</dbReference>